<dbReference type="EMBL" id="CP102173">
    <property type="protein sequence ID" value="UUP13635.1"/>
    <property type="molecule type" value="Genomic_DNA"/>
</dbReference>
<evidence type="ECO:0000256" key="1">
    <source>
        <dbReference type="SAM" id="MobiDB-lite"/>
    </source>
</evidence>
<feature type="transmembrane region" description="Helical" evidence="2">
    <location>
        <begin position="177"/>
        <end position="197"/>
    </location>
</feature>
<evidence type="ECO:0000313" key="3">
    <source>
        <dbReference type="EMBL" id="UUP13635.1"/>
    </source>
</evidence>
<protein>
    <recommendedName>
        <fullName evidence="5">DUF2127 domain-containing protein</fullName>
    </recommendedName>
</protein>
<feature type="transmembrane region" description="Helical" evidence="2">
    <location>
        <begin position="65"/>
        <end position="87"/>
    </location>
</feature>
<feature type="region of interest" description="Disordered" evidence="1">
    <location>
        <begin position="1"/>
        <end position="61"/>
    </location>
</feature>
<evidence type="ECO:0000313" key="4">
    <source>
        <dbReference type="Proteomes" id="UP001316184"/>
    </source>
</evidence>
<name>A0ABY5M641_9ACTN</name>
<keyword evidence="2" id="KW-0812">Transmembrane</keyword>
<reference evidence="3 4" key="1">
    <citation type="submission" date="2022-08" db="EMBL/GenBank/DDBJ databases">
        <title>novel species in genus Aeromicrobium.</title>
        <authorList>
            <person name="Ye L."/>
        </authorList>
    </citation>
    <scope>NUCLEOTIDE SEQUENCE [LARGE SCALE GENOMIC DNA]</scope>
    <source>
        <strain evidence="4">zg-Y1379</strain>
    </source>
</reference>
<proteinExistence type="predicted"/>
<dbReference type="Proteomes" id="UP001316184">
    <property type="component" value="Chromosome"/>
</dbReference>
<sequence length="215" mass="22587">MTDTPPDPSQPSGSTPPPYPGPTSPPPPPPYPGAYPTGGYPAAYPTGPGGAPMQRPPAPEQPPSMALAVKLMLIGAALSVVSLVYSFTTLDGLKDQVTDQLRENDPYVSQSVIDAAYGVSVGLAVVFGLLGAFLWVWMAWKNGQGRSWARVVATVFAGLNLLGLLFTVASSSTAEPLSLVLSVLSGILGVVVLVLLWRRESSEFFTAAEASRRLY</sequence>
<feature type="transmembrane region" description="Helical" evidence="2">
    <location>
        <begin position="148"/>
        <end position="171"/>
    </location>
</feature>
<feature type="compositionally biased region" description="Pro residues" evidence="1">
    <location>
        <begin position="1"/>
        <end position="33"/>
    </location>
</feature>
<feature type="transmembrane region" description="Helical" evidence="2">
    <location>
        <begin position="115"/>
        <end position="136"/>
    </location>
</feature>
<evidence type="ECO:0008006" key="5">
    <source>
        <dbReference type="Google" id="ProtNLM"/>
    </source>
</evidence>
<dbReference type="RefSeq" id="WP_232402244.1">
    <property type="nucleotide sequence ID" value="NZ_CP102173.1"/>
</dbReference>
<gene>
    <name evidence="3" type="ORF">NQV15_17570</name>
</gene>
<organism evidence="3 4">
    <name type="scientific">Aeromicrobium wangtongii</name>
    <dbReference type="NCBI Taxonomy" id="2969247"/>
    <lineage>
        <taxon>Bacteria</taxon>
        <taxon>Bacillati</taxon>
        <taxon>Actinomycetota</taxon>
        <taxon>Actinomycetes</taxon>
        <taxon>Propionibacteriales</taxon>
        <taxon>Nocardioidaceae</taxon>
        <taxon>Aeromicrobium</taxon>
    </lineage>
</organism>
<keyword evidence="2" id="KW-1133">Transmembrane helix</keyword>
<accession>A0ABY5M641</accession>
<feature type="compositionally biased region" description="Low complexity" evidence="1">
    <location>
        <begin position="34"/>
        <end position="46"/>
    </location>
</feature>
<keyword evidence="2" id="KW-0472">Membrane</keyword>
<keyword evidence="4" id="KW-1185">Reference proteome</keyword>
<evidence type="ECO:0000256" key="2">
    <source>
        <dbReference type="SAM" id="Phobius"/>
    </source>
</evidence>